<evidence type="ECO:0000313" key="1">
    <source>
        <dbReference type="Proteomes" id="UP000036681"/>
    </source>
</evidence>
<dbReference type="WBParaSite" id="ALUE_0000353601-mRNA-1">
    <property type="protein sequence ID" value="ALUE_0000353601-mRNA-1"/>
    <property type="gene ID" value="ALUE_0000353601"/>
</dbReference>
<sequence>MCQRVRWISEFNSDTIPAIISRTGFFLACLSHHLNPNVGSQRSQYLSSNGPSAIQNWFRPKLVPCPRNAFLGP</sequence>
<dbReference type="Proteomes" id="UP000036681">
    <property type="component" value="Unplaced"/>
</dbReference>
<organism evidence="1 2">
    <name type="scientific">Ascaris lumbricoides</name>
    <name type="common">Giant roundworm</name>
    <dbReference type="NCBI Taxonomy" id="6252"/>
    <lineage>
        <taxon>Eukaryota</taxon>
        <taxon>Metazoa</taxon>
        <taxon>Ecdysozoa</taxon>
        <taxon>Nematoda</taxon>
        <taxon>Chromadorea</taxon>
        <taxon>Rhabditida</taxon>
        <taxon>Spirurina</taxon>
        <taxon>Ascaridomorpha</taxon>
        <taxon>Ascaridoidea</taxon>
        <taxon>Ascarididae</taxon>
        <taxon>Ascaris</taxon>
    </lineage>
</organism>
<proteinExistence type="predicted"/>
<accession>A0A0M3HP10</accession>
<reference evidence="2" key="1">
    <citation type="submission" date="2017-02" db="UniProtKB">
        <authorList>
            <consortium name="WormBaseParasite"/>
        </authorList>
    </citation>
    <scope>IDENTIFICATION</scope>
</reference>
<protein>
    <submittedName>
        <fullName evidence="2">Uncharacterized protein</fullName>
    </submittedName>
</protein>
<dbReference type="AlphaFoldDB" id="A0A0M3HP10"/>
<keyword evidence="1" id="KW-1185">Reference proteome</keyword>
<evidence type="ECO:0000313" key="2">
    <source>
        <dbReference type="WBParaSite" id="ALUE_0000353601-mRNA-1"/>
    </source>
</evidence>
<name>A0A0M3HP10_ASCLU</name>